<dbReference type="GO" id="GO:0051999">
    <property type="term" value="P:mannosyl-inositol phosphorylceramide biosynthetic process"/>
    <property type="evidence" value="ECO:0007669"/>
    <property type="project" value="TreeGrafter"/>
</dbReference>
<dbReference type="InterPro" id="IPR029044">
    <property type="entry name" value="Nucleotide-diphossugar_trans"/>
</dbReference>
<keyword evidence="3" id="KW-1185">Reference proteome</keyword>
<keyword evidence="2" id="KW-0328">Glycosyltransferase</keyword>
<dbReference type="GO" id="GO:0000030">
    <property type="term" value="F:mannosyltransferase activity"/>
    <property type="evidence" value="ECO:0007669"/>
    <property type="project" value="TreeGrafter"/>
</dbReference>
<reference evidence="2 3" key="1">
    <citation type="submission" date="2018-06" db="EMBL/GenBank/DDBJ databases">
        <authorList>
            <consortium name="Pathogen Informatics"/>
            <person name="Doyle S."/>
        </authorList>
    </citation>
    <scope>NUCLEOTIDE SEQUENCE [LARGE SCALE GENOMIC DNA]</scope>
    <source>
        <strain evidence="2 3">NCTC11370</strain>
    </source>
</reference>
<evidence type="ECO:0000256" key="1">
    <source>
        <dbReference type="ARBA" id="ARBA00022679"/>
    </source>
</evidence>
<dbReference type="PANTHER" id="PTHR32385">
    <property type="entry name" value="MANNOSYL PHOSPHORYLINOSITOL CERAMIDE SYNTHASE"/>
    <property type="match status" value="1"/>
</dbReference>
<organism evidence="2 3">
    <name type="scientific">Fluoribacter dumoffii</name>
    <dbReference type="NCBI Taxonomy" id="463"/>
    <lineage>
        <taxon>Bacteria</taxon>
        <taxon>Pseudomonadati</taxon>
        <taxon>Pseudomonadota</taxon>
        <taxon>Gammaproteobacteria</taxon>
        <taxon>Legionellales</taxon>
        <taxon>Legionellaceae</taxon>
        <taxon>Fluoribacter</taxon>
    </lineage>
</organism>
<dbReference type="EMBL" id="UGGT01000001">
    <property type="protein sequence ID" value="STO20433.1"/>
    <property type="molecule type" value="Genomic_DNA"/>
</dbReference>
<dbReference type="Pfam" id="PF04488">
    <property type="entry name" value="Gly_transf_sug"/>
    <property type="match status" value="1"/>
</dbReference>
<dbReference type="STRING" id="1094715.GCA_000236165_01934"/>
<dbReference type="Gene3D" id="3.90.550.20">
    <property type="match status" value="1"/>
</dbReference>
<dbReference type="GeneID" id="93292876"/>
<gene>
    <name evidence="2" type="ORF">NCTC11370_00487</name>
</gene>
<dbReference type="SUPFAM" id="SSF53448">
    <property type="entry name" value="Nucleotide-diphospho-sugar transferases"/>
    <property type="match status" value="1"/>
</dbReference>
<dbReference type="PANTHER" id="PTHR32385:SF15">
    <property type="entry name" value="INOSITOL PHOSPHOCERAMIDE MANNOSYLTRANSFERASE 1"/>
    <property type="match status" value="1"/>
</dbReference>
<protein>
    <submittedName>
        <fullName evidence="2">Mannosyltransferase OCH1 and related enzymes</fullName>
    </submittedName>
</protein>
<keyword evidence="1 2" id="KW-0808">Transferase</keyword>
<dbReference type="GO" id="GO:0016020">
    <property type="term" value="C:membrane"/>
    <property type="evidence" value="ECO:0007669"/>
    <property type="project" value="GOC"/>
</dbReference>
<sequence>MQSRIDNSTKSQRSSLLHDPYGLLQVPKPTQPIPDLPLLLEKNDLANVPVESYAEPKEAIIPKRMNYIYIVNPIEASNPKDKHLKTIALFKKLYPDYITTLWITSSAYPPEEKEKLINWAKENKIHLLDSSILDGHIGPSEQMYQLELLRRNYAAATDQLRLAILYHFGGIYSDVDVVADPDPNHRLPEELKAPLGLYIHNGHVRITRYNEHPLELYNMAKRFGDNPEDYCKIRYGSSNDFILAVKHCPILQKLLEKIASKYLVPAQDLLKNTEYQNPYTGVYFPFNPDKPWSTIGFLKQWIIEVTGPTSLNEIYEQEFPQIDDAIEQNESFLGSFYFANELSWLKLKTNQTAFPEKAIEIGVTSLLYDLMVEPNTLRLDRYLSFISKEQMVDVLESLSQYNPKQLENVKFVFPHDLALHSLLLSQANKFPALSPTVLTAAEEPILLNSMDKPVPANKYRFFQPVVNFFEKINPSKTLVENLFTSPK</sequence>
<dbReference type="Proteomes" id="UP000254554">
    <property type="component" value="Unassembled WGS sequence"/>
</dbReference>
<evidence type="ECO:0000313" key="3">
    <source>
        <dbReference type="Proteomes" id="UP000254554"/>
    </source>
</evidence>
<dbReference type="InterPro" id="IPR007577">
    <property type="entry name" value="GlycoTrfase_DXD_sugar-bd_CS"/>
</dbReference>
<dbReference type="InterPro" id="IPR051706">
    <property type="entry name" value="Glycosyltransferase_domain"/>
</dbReference>
<evidence type="ECO:0000313" key="2">
    <source>
        <dbReference type="EMBL" id="STO20433.1"/>
    </source>
</evidence>
<dbReference type="RefSeq" id="WP_010652642.1">
    <property type="nucleotide sequence ID" value="NZ_JAPHOO010000002.1"/>
</dbReference>
<accession>A0A377G6S2</accession>
<dbReference type="AlphaFoldDB" id="A0A377G6S2"/>
<name>A0A377G6S2_9GAMM</name>
<proteinExistence type="predicted"/>
<dbReference type="OrthoDB" id="5632554at2"/>